<keyword evidence="3 6" id="KW-0812">Transmembrane</keyword>
<protein>
    <submittedName>
        <fullName evidence="7">Unannotated protein</fullName>
    </submittedName>
</protein>
<evidence type="ECO:0000256" key="5">
    <source>
        <dbReference type="ARBA" id="ARBA00023136"/>
    </source>
</evidence>
<evidence type="ECO:0000313" key="11">
    <source>
        <dbReference type="EMBL" id="CAB4832048.1"/>
    </source>
</evidence>
<dbReference type="EMBL" id="CAFBQX010000002">
    <property type="protein sequence ID" value="CAB5071629.1"/>
    <property type="molecule type" value="Genomic_DNA"/>
</dbReference>
<dbReference type="EMBL" id="CAEZZW010000004">
    <property type="protein sequence ID" value="CAB4781420.1"/>
    <property type="molecule type" value="Genomic_DNA"/>
</dbReference>
<evidence type="ECO:0000313" key="8">
    <source>
        <dbReference type="EMBL" id="CAB4688349.1"/>
    </source>
</evidence>
<keyword evidence="2" id="KW-1003">Cell membrane</keyword>
<proteinExistence type="predicted"/>
<evidence type="ECO:0000256" key="4">
    <source>
        <dbReference type="ARBA" id="ARBA00022989"/>
    </source>
</evidence>
<dbReference type="InterPro" id="IPR001123">
    <property type="entry name" value="LeuE-type"/>
</dbReference>
<evidence type="ECO:0000313" key="14">
    <source>
        <dbReference type="EMBL" id="CAB4978678.1"/>
    </source>
</evidence>
<dbReference type="EMBL" id="CAFBNH010000005">
    <property type="protein sequence ID" value="CAB4946693.1"/>
    <property type="molecule type" value="Genomic_DNA"/>
</dbReference>
<feature type="transmembrane region" description="Helical" evidence="6">
    <location>
        <begin position="65"/>
        <end position="83"/>
    </location>
</feature>
<comment type="subcellular location">
    <subcellularLocation>
        <location evidence="1">Cell membrane</location>
        <topology evidence="1">Multi-pass membrane protein</topology>
    </subcellularLocation>
</comment>
<evidence type="ECO:0000313" key="12">
    <source>
        <dbReference type="EMBL" id="CAB4876926.1"/>
    </source>
</evidence>
<dbReference type="EMBL" id="CAFBOC010000010">
    <property type="protein sequence ID" value="CAB4978678.1"/>
    <property type="molecule type" value="Genomic_DNA"/>
</dbReference>
<evidence type="ECO:0000313" key="9">
    <source>
        <dbReference type="EMBL" id="CAB4730284.1"/>
    </source>
</evidence>
<dbReference type="AlphaFoldDB" id="A0A6J5YTX9"/>
<feature type="transmembrane region" description="Helical" evidence="6">
    <location>
        <begin position="104"/>
        <end position="131"/>
    </location>
</feature>
<dbReference type="GO" id="GO:0015171">
    <property type="term" value="F:amino acid transmembrane transporter activity"/>
    <property type="evidence" value="ECO:0007669"/>
    <property type="project" value="TreeGrafter"/>
</dbReference>
<evidence type="ECO:0000256" key="6">
    <source>
        <dbReference type="SAM" id="Phobius"/>
    </source>
</evidence>
<dbReference type="PANTHER" id="PTHR30086">
    <property type="entry name" value="ARGININE EXPORTER PROTEIN ARGO"/>
    <property type="match status" value="1"/>
</dbReference>
<evidence type="ECO:0000256" key="2">
    <source>
        <dbReference type="ARBA" id="ARBA00022475"/>
    </source>
</evidence>
<organism evidence="7">
    <name type="scientific">freshwater metagenome</name>
    <dbReference type="NCBI Taxonomy" id="449393"/>
    <lineage>
        <taxon>unclassified sequences</taxon>
        <taxon>metagenomes</taxon>
        <taxon>ecological metagenomes</taxon>
    </lineage>
</organism>
<evidence type="ECO:0000256" key="1">
    <source>
        <dbReference type="ARBA" id="ARBA00004651"/>
    </source>
</evidence>
<sequence length="201" mass="21115">MGTAFLLAMVPGQGVAMILRQSILGGRTAAIWSVLGNSSGLIVWGTLSSVGLSAIFAASPTAYNILKWIGVAFLCGLSIQTLLQLRHASGKFELDGKVNSSRGAAYRLGLITNLSNVKAAVFAVAFVPAFVPKDFNLGLGIFILGFIWAFTSLAWYLILISMVDLASAQLSKPKTRRILTGLSAVGILALALGLALSQHHA</sequence>
<dbReference type="EMBL" id="CAESAE010000002">
    <property type="protein sequence ID" value="CAB4333965.1"/>
    <property type="molecule type" value="Genomic_DNA"/>
</dbReference>
<dbReference type="EMBL" id="CAFABH010000024">
    <property type="protein sequence ID" value="CAB4832048.1"/>
    <property type="molecule type" value="Genomic_DNA"/>
</dbReference>
<evidence type="ECO:0000313" key="13">
    <source>
        <dbReference type="EMBL" id="CAB4946693.1"/>
    </source>
</evidence>
<evidence type="ECO:0000313" key="7">
    <source>
        <dbReference type="EMBL" id="CAB4333965.1"/>
    </source>
</evidence>
<keyword evidence="4 6" id="KW-1133">Transmembrane helix</keyword>
<name>A0A6J5YTX9_9ZZZZ</name>
<dbReference type="EMBL" id="CAEZYM010000011">
    <property type="protein sequence ID" value="CAB4730284.1"/>
    <property type="molecule type" value="Genomic_DNA"/>
</dbReference>
<feature type="transmembrane region" description="Helical" evidence="6">
    <location>
        <begin position="137"/>
        <end position="158"/>
    </location>
</feature>
<reference evidence="7" key="1">
    <citation type="submission" date="2020-05" db="EMBL/GenBank/DDBJ databases">
        <authorList>
            <person name="Chiriac C."/>
            <person name="Salcher M."/>
            <person name="Ghai R."/>
            <person name="Kavagutti S V."/>
        </authorList>
    </citation>
    <scope>NUCLEOTIDE SEQUENCE</scope>
</reference>
<dbReference type="PANTHER" id="PTHR30086:SF20">
    <property type="entry name" value="ARGININE EXPORTER PROTEIN ARGO-RELATED"/>
    <property type="match status" value="1"/>
</dbReference>
<evidence type="ECO:0000313" key="15">
    <source>
        <dbReference type="EMBL" id="CAB5071629.1"/>
    </source>
</evidence>
<dbReference type="GO" id="GO:0005886">
    <property type="term" value="C:plasma membrane"/>
    <property type="evidence" value="ECO:0007669"/>
    <property type="project" value="UniProtKB-SubCell"/>
</dbReference>
<dbReference type="EMBL" id="CAEZXO010000003">
    <property type="protein sequence ID" value="CAB4688349.1"/>
    <property type="molecule type" value="Genomic_DNA"/>
</dbReference>
<feature type="transmembrane region" description="Helical" evidence="6">
    <location>
        <begin position="178"/>
        <end position="196"/>
    </location>
</feature>
<evidence type="ECO:0000256" key="3">
    <source>
        <dbReference type="ARBA" id="ARBA00022692"/>
    </source>
</evidence>
<accession>A0A6J5YTX9</accession>
<dbReference type="Pfam" id="PF01810">
    <property type="entry name" value="LysE"/>
    <property type="match status" value="1"/>
</dbReference>
<evidence type="ECO:0000313" key="10">
    <source>
        <dbReference type="EMBL" id="CAB4781420.1"/>
    </source>
</evidence>
<keyword evidence="5 6" id="KW-0472">Membrane</keyword>
<gene>
    <name evidence="8" type="ORF">UFOPK2510_00491</name>
    <name evidence="9" type="ORF">UFOPK2718_01193</name>
    <name evidence="10" type="ORF">UFOPK2936_00958</name>
    <name evidence="11" type="ORF">UFOPK3174_01235</name>
    <name evidence="12" type="ORF">UFOPK3328_01414</name>
    <name evidence="13" type="ORF">UFOPK3779_00913</name>
    <name evidence="14" type="ORF">UFOPK3913_00980</name>
    <name evidence="7" type="ORF">UFOPK4107_00454</name>
    <name evidence="15" type="ORF">UFOPK4403_00644</name>
</gene>
<dbReference type="EMBL" id="CAFBLD010000010">
    <property type="protein sequence ID" value="CAB4876926.1"/>
    <property type="molecule type" value="Genomic_DNA"/>
</dbReference>